<dbReference type="SUPFAM" id="SSF54909">
    <property type="entry name" value="Dimeric alpha+beta barrel"/>
    <property type="match status" value="1"/>
</dbReference>
<sequence length="146" mass="16453">MPDLDSTDLKILEILTSDARTSISDIARRVHKSRTAVEARVARMETQGPILGYTTRLAATTNEAPCHTAFMQFTHTRPNLCAQVWDYIKDKPGVIEAFSLFGDVDLLVRYDHTHISNVIEFKESALATGLVKSVTIMPVLRHWQEQ</sequence>
<dbReference type="GO" id="GO:0043565">
    <property type="term" value="F:sequence-specific DNA binding"/>
    <property type="evidence" value="ECO:0007669"/>
    <property type="project" value="InterPro"/>
</dbReference>
<keyword evidence="1" id="KW-0805">Transcription regulation</keyword>
<evidence type="ECO:0000256" key="3">
    <source>
        <dbReference type="ARBA" id="ARBA00023163"/>
    </source>
</evidence>
<dbReference type="InterPro" id="IPR000485">
    <property type="entry name" value="AsnC-type_HTH_dom"/>
</dbReference>
<keyword evidence="2 5" id="KW-0238">DNA-binding</keyword>
<keyword evidence="6" id="KW-1185">Reference proteome</keyword>
<dbReference type="InterPro" id="IPR036390">
    <property type="entry name" value="WH_DNA-bd_sf"/>
</dbReference>
<feature type="domain" description="HTH asnC-type" evidence="4">
    <location>
        <begin position="4"/>
        <end position="57"/>
    </location>
</feature>
<dbReference type="PROSITE" id="PS50956">
    <property type="entry name" value="HTH_ASNC_2"/>
    <property type="match status" value="1"/>
</dbReference>
<dbReference type="PRINTS" id="PR00033">
    <property type="entry name" value="HTHASNC"/>
</dbReference>
<evidence type="ECO:0000259" key="4">
    <source>
        <dbReference type="PROSITE" id="PS50956"/>
    </source>
</evidence>
<evidence type="ECO:0000313" key="6">
    <source>
        <dbReference type="Proteomes" id="UP000183772"/>
    </source>
</evidence>
<dbReference type="PANTHER" id="PTHR30154">
    <property type="entry name" value="LEUCINE-RESPONSIVE REGULATORY PROTEIN"/>
    <property type="match status" value="1"/>
</dbReference>
<dbReference type="GO" id="GO:0005829">
    <property type="term" value="C:cytosol"/>
    <property type="evidence" value="ECO:0007669"/>
    <property type="project" value="TreeGrafter"/>
</dbReference>
<dbReference type="InterPro" id="IPR019888">
    <property type="entry name" value="Tscrpt_reg_AsnC-like"/>
</dbReference>
<name>A0AAX2D5X0_9PSED</name>
<dbReference type="SUPFAM" id="SSF46785">
    <property type="entry name" value="Winged helix' DNA-binding domain"/>
    <property type="match status" value="1"/>
</dbReference>
<dbReference type="AlphaFoldDB" id="A0AAX2D5X0"/>
<dbReference type="InterPro" id="IPR011008">
    <property type="entry name" value="Dimeric_a/b-barrel"/>
</dbReference>
<accession>A0AAX2D5X0</accession>
<dbReference type="Proteomes" id="UP000183772">
    <property type="component" value="Chromosome I"/>
</dbReference>
<dbReference type="SMART" id="SM00344">
    <property type="entry name" value="HTH_ASNC"/>
    <property type="match status" value="1"/>
</dbReference>
<dbReference type="Pfam" id="PF13404">
    <property type="entry name" value="HTH_AsnC-type"/>
    <property type="match status" value="1"/>
</dbReference>
<proteinExistence type="predicted"/>
<dbReference type="GO" id="GO:0043200">
    <property type="term" value="P:response to amino acid"/>
    <property type="evidence" value="ECO:0007669"/>
    <property type="project" value="TreeGrafter"/>
</dbReference>
<evidence type="ECO:0000256" key="1">
    <source>
        <dbReference type="ARBA" id="ARBA00023015"/>
    </source>
</evidence>
<organism evidence="5 6">
    <name type="scientific">Pseudomonas mediterranea</name>
    <dbReference type="NCBI Taxonomy" id="183795"/>
    <lineage>
        <taxon>Bacteria</taxon>
        <taxon>Pseudomonadati</taxon>
        <taxon>Pseudomonadota</taxon>
        <taxon>Gammaproteobacteria</taxon>
        <taxon>Pseudomonadales</taxon>
        <taxon>Pseudomonadaceae</taxon>
        <taxon>Pseudomonas</taxon>
    </lineage>
</organism>
<evidence type="ECO:0000256" key="2">
    <source>
        <dbReference type="ARBA" id="ARBA00023125"/>
    </source>
</evidence>
<protein>
    <submittedName>
        <fullName evidence="5">DNA-binding transcriptional regulator, Lrp family</fullName>
    </submittedName>
</protein>
<evidence type="ECO:0000313" key="5">
    <source>
        <dbReference type="EMBL" id="SDU10917.1"/>
    </source>
</evidence>
<dbReference type="EMBL" id="LT629790">
    <property type="protein sequence ID" value="SDU10917.1"/>
    <property type="molecule type" value="Genomic_DNA"/>
</dbReference>
<dbReference type="InterPro" id="IPR036388">
    <property type="entry name" value="WH-like_DNA-bd_sf"/>
</dbReference>
<dbReference type="Gene3D" id="1.10.10.10">
    <property type="entry name" value="Winged helix-like DNA-binding domain superfamily/Winged helix DNA-binding domain"/>
    <property type="match status" value="1"/>
</dbReference>
<gene>
    <name evidence="5" type="ORF">SAMN05216476_0469</name>
</gene>
<dbReference type="PANTHER" id="PTHR30154:SF34">
    <property type="entry name" value="TRANSCRIPTIONAL REGULATOR AZLB"/>
    <property type="match status" value="1"/>
</dbReference>
<reference evidence="5 6" key="1">
    <citation type="submission" date="2016-10" db="EMBL/GenBank/DDBJ databases">
        <authorList>
            <person name="Varghese N."/>
            <person name="Submissions S."/>
        </authorList>
    </citation>
    <scope>NUCLEOTIDE SEQUENCE [LARGE SCALE GENOMIC DNA]</scope>
    <source>
        <strain evidence="5 6">DSM 16733</strain>
    </source>
</reference>
<keyword evidence="3" id="KW-0804">Transcription</keyword>